<keyword evidence="1 3" id="KW-0378">Hydrolase</keyword>
<dbReference type="FunCoup" id="A0A3N4LAI7">
    <property type="interactions" value="129"/>
</dbReference>
<dbReference type="EMBL" id="ML119115">
    <property type="protein sequence ID" value="RPB15025.1"/>
    <property type="molecule type" value="Genomic_DNA"/>
</dbReference>
<sequence>MSSVRTNVPYGSHPLQTLDVCHQNPSPAAPWLIYIHGGAWRDPLITKSTAHPLLHHILLTHPTLNAATLNYRLSPHPDQPQATARHPDHLNDVLSGIFYLRDNYGVAPNRAVLVGHSAGATLVFQVLPQLGAAGLWPAAVVGVEGIYDLVGLVDEYPGYAGFVEGAFGERERWSAASPGWEGCKGYKGRTVLMHSDDDELLSWRQTLAWRARIEGARGKGGKGQRVRLVRARGLHDEVPEGRELAGVVSELVGEMTVKETEVRHML</sequence>
<dbReference type="GO" id="GO:0019441">
    <property type="term" value="P:L-tryptophan catabolic process to kynurenine"/>
    <property type="evidence" value="ECO:0007669"/>
    <property type="project" value="UniProtKB-UniRule"/>
</dbReference>
<comment type="catalytic activity">
    <reaction evidence="3">
        <text>N-formyl-L-kynurenine + H2O = L-kynurenine + formate + H(+)</text>
        <dbReference type="Rhea" id="RHEA:13009"/>
        <dbReference type="ChEBI" id="CHEBI:15377"/>
        <dbReference type="ChEBI" id="CHEBI:15378"/>
        <dbReference type="ChEBI" id="CHEBI:15740"/>
        <dbReference type="ChEBI" id="CHEBI:57959"/>
        <dbReference type="ChEBI" id="CHEBI:58629"/>
        <dbReference type="EC" id="3.5.1.9"/>
    </reaction>
</comment>
<feature type="domain" description="BD-FAE-like" evidence="4">
    <location>
        <begin position="25"/>
        <end position="122"/>
    </location>
</feature>
<dbReference type="GO" id="GO:0034354">
    <property type="term" value="P:'de novo' NAD+ biosynthetic process from L-tryptophan"/>
    <property type="evidence" value="ECO:0007669"/>
    <property type="project" value="UniProtKB-UniRule"/>
</dbReference>
<dbReference type="AlphaFoldDB" id="A0A3N4LAI7"/>
<dbReference type="PANTHER" id="PTHR48081:SF33">
    <property type="entry name" value="KYNURENINE FORMAMIDASE"/>
    <property type="match status" value="1"/>
</dbReference>
<feature type="short sequence motif" description="HGGXW" evidence="3">
    <location>
        <begin position="36"/>
        <end position="40"/>
    </location>
</feature>
<dbReference type="Proteomes" id="UP000277580">
    <property type="component" value="Unassembled WGS sequence"/>
</dbReference>
<proteinExistence type="inferred from homology"/>
<dbReference type="InterPro" id="IPR029058">
    <property type="entry name" value="AB_hydrolase_fold"/>
</dbReference>
<evidence type="ECO:0000256" key="2">
    <source>
        <dbReference type="ARBA" id="ARBA00023079"/>
    </source>
</evidence>
<dbReference type="STRING" id="1392247.A0A3N4LAI7"/>
<evidence type="ECO:0000259" key="4">
    <source>
        <dbReference type="Pfam" id="PF20434"/>
    </source>
</evidence>
<comment type="function">
    <text evidence="3">Catalyzes the hydrolysis of N-formyl-L-kynurenine to L-kynurenine, the second step in the kynurenine pathway of tryptophan degradation. Kynurenine may be further oxidized to nicotinic acid, NAD(H) and NADP(H). Required for elimination of toxic metabolites.</text>
</comment>
<dbReference type="InterPro" id="IPR050300">
    <property type="entry name" value="GDXG_lipolytic_enzyme"/>
</dbReference>
<dbReference type="Gene3D" id="3.40.50.1820">
    <property type="entry name" value="alpha/beta hydrolase"/>
    <property type="match status" value="1"/>
</dbReference>
<dbReference type="OrthoDB" id="420264at2759"/>
<evidence type="ECO:0000313" key="5">
    <source>
        <dbReference type="EMBL" id="RPB15025.1"/>
    </source>
</evidence>
<feature type="active site" evidence="3">
    <location>
        <position position="235"/>
    </location>
</feature>
<keyword evidence="6" id="KW-1185">Reference proteome</keyword>
<dbReference type="HAMAP" id="MF_03014">
    <property type="entry name" value="KFase"/>
    <property type="match status" value="1"/>
</dbReference>
<reference evidence="5 6" key="1">
    <citation type="journal article" date="2018" name="Nat. Ecol. Evol.">
        <title>Pezizomycetes genomes reveal the molecular basis of ectomycorrhizal truffle lifestyle.</title>
        <authorList>
            <person name="Murat C."/>
            <person name="Payen T."/>
            <person name="Noel B."/>
            <person name="Kuo A."/>
            <person name="Morin E."/>
            <person name="Chen J."/>
            <person name="Kohler A."/>
            <person name="Krizsan K."/>
            <person name="Balestrini R."/>
            <person name="Da Silva C."/>
            <person name="Montanini B."/>
            <person name="Hainaut M."/>
            <person name="Levati E."/>
            <person name="Barry K.W."/>
            <person name="Belfiori B."/>
            <person name="Cichocki N."/>
            <person name="Clum A."/>
            <person name="Dockter R.B."/>
            <person name="Fauchery L."/>
            <person name="Guy J."/>
            <person name="Iotti M."/>
            <person name="Le Tacon F."/>
            <person name="Lindquist E.A."/>
            <person name="Lipzen A."/>
            <person name="Malagnac F."/>
            <person name="Mello A."/>
            <person name="Molinier V."/>
            <person name="Miyauchi S."/>
            <person name="Poulain J."/>
            <person name="Riccioni C."/>
            <person name="Rubini A."/>
            <person name="Sitrit Y."/>
            <person name="Splivallo R."/>
            <person name="Traeger S."/>
            <person name="Wang M."/>
            <person name="Zifcakova L."/>
            <person name="Wipf D."/>
            <person name="Zambonelli A."/>
            <person name="Paolocci F."/>
            <person name="Nowrousian M."/>
            <person name="Ottonello S."/>
            <person name="Baldrian P."/>
            <person name="Spatafora J.W."/>
            <person name="Henrissat B."/>
            <person name="Nagy L.G."/>
            <person name="Aury J.M."/>
            <person name="Wincker P."/>
            <person name="Grigoriev I.V."/>
            <person name="Bonfante P."/>
            <person name="Martin F.M."/>
        </authorList>
    </citation>
    <scope>NUCLEOTIDE SEQUENCE [LARGE SCALE GENOMIC DNA]</scope>
    <source>
        <strain evidence="5 6">CCBAS932</strain>
    </source>
</reference>
<accession>A0A3N4LAI7</accession>
<dbReference type="UniPathway" id="UPA00333">
    <property type="reaction ID" value="UER00454"/>
</dbReference>
<comment type="subunit">
    <text evidence="3">Homodimer.</text>
</comment>
<dbReference type="PANTHER" id="PTHR48081">
    <property type="entry name" value="AB HYDROLASE SUPERFAMILY PROTEIN C4A8.06C"/>
    <property type="match status" value="1"/>
</dbReference>
<dbReference type="InterPro" id="IPR049492">
    <property type="entry name" value="BD-FAE-like_dom"/>
</dbReference>
<dbReference type="InParanoid" id="A0A3N4LAI7"/>
<feature type="active site" description="Nucleophile" evidence="3">
    <location>
        <position position="117"/>
    </location>
</feature>
<evidence type="ECO:0000256" key="3">
    <source>
        <dbReference type="HAMAP-Rule" id="MF_03014"/>
    </source>
</evidence>
<protein>
    <recommendedName>
        <fullName evidence="3">Kynurenine formamidase</fullName>
        <shortName evidence="3">KFA</shortName>
        <shortName evidence="3">KFase</shortName>
        <ecNumber evidence="3">3.5.1.9</ecNumber>
    </recommendedName>
    <alternativeName>
        <fullName evidence="3">Arylformamidase</fullName>
    </alternativeName>
    <alternativeName>
        <fullName evidence="3">N-formylkynurenine formamidase</fullName>
        <shortName evidence="3">FKF</shortName>
    </alternativeName>
</protein>
<dbReference type="Pfam" id="PF20434">
    <property type="entry name" value="BD-FAE"/>
    <property type="match status" value="1"/>
</dbReference>
<dbReference type="SUPFAM" id="SSF53474">
    <property type="entry name" value="alpha/beta-Hydrolases"/>
    <property type="match status" value="1"/>
</dbReference>
<comment type="pathway">
    <text evidence="3">Amino-acid degradation; L-tryptophan degradation via kynurenine pathway; L-kynurenine from L-tryptophan: step 2/2.</text>
</comment>
<gene>
    <name evidence="5" type="ORF">P167DRAFT_533601</name>
</gene>
<dbReference type="InterPro" id="IPR027519">
    <property type="entry name" value="KFase_ver/fungi-typ"/>
</dbReference>
<feature type="active site" evidence="3">
    <location>
        <position position="198"/>
    </location>
</feature>
<evidence type="ECO:0000256" key="1">
    <source>
        <dbReference type="ARBA" id="ARBA00022801"/>
    </source>
</evidence>
<comment type="domain">
    <text evidence="3">The main chain amide nitrogen atoms of the second glycine and its adjacent residue in the HGGXW motif define the oxyanion hole, and stabilize the oxyanion that forms during the nucleophilic attack by the catalytic serine during substrate cleavage.</text>
</comment>
<dbReference type="EC" id="3.5.1.9" evidence="3"/>
<keyword evidence="2 3" id="KW-0823">Tryptophan catabolism</keyword>
<dbReference type="GO" id="GO:0004061">
    <property type="term" value="F:arylformamidase activity"/>
    <property type="evidence" value="ECO:0007669"/>
    <property type="project" value="UniProtKB-UniRule"/>
</dbReference>
<evidence type="ECO:0000313" key="6">
    <source>
        <dbReference type="Proteomes" id="UP000277580"/>
    </source>
</evidence>
<organism evidence="5 6">
    <name type="scientific">Morchella conica CCBAS932</name>
    <dbReference type="NCBI Taxonomy" id="1392247"/>
    <lineage>
        <taxon>Eukaryota</taxon>
        <taxon>Fungi</taxon>
        <taxon>Dikarya</taxon>
        <taxon>Ascomycota</taxon>
        <taxon>Pezizomycotina</taxon>
        <taxon>Pezizomycetes</taxon>
        <taxon>Pezizales</taxon>
        <taxon>Morchellaceae</taxon>
        <taxon>Morchella</taxon>
    </lineage>
</organism>
<name>A0A3N4LAI7_9PEZI</name>
<comment type="similarity">
    <text evidence="3">Belongs to the kynurenine formamidase family.</text>
</comment>